<comment type="caution">
    <text evidence="13">The sequence shown here is derived from an EMBL/GenBank/DDBJ whole genome shotgun (WGS) entry which is preliminary data.</text>
</comment>
<comment type="function">
    <text evidence="10">NDH-1 shuttles electrons from NADH, via FMN and iron-sulfur (Fe-S) centers, to quinones in the respiratory chain. Couples the redox reaction to proton translocation (for every two electrons transferred, four hydrogen ions are translocated across the cytoplasmic membrane), and thus conserves the redox energy in a proton gradient.</text>
</comment>
<evidence type="ECO:0000256" key="4">
    <source>
        <dbReference type="ARBA" id="ARBA00022723"/>
    </source>
</evidence>
<evidence type="ECO:0000256" key="6">
    <source>
        <dbReference type="ARBA" id="ARBA00023004"/>
    </source>
</evidence>
<keyword evidence="10" id="KW-0874">Quinone</keyword>
<keyword evidence="6 10" id="KW-0408">Iron</keyword>
<evidence type="ECO:0000256" key="5">
    <source>
        <dbReference type="ARBA" id="ARBA00022967"/>
    </source>
</evidence>
<dbReference type="EC" id="7.1.1.-" evidence="10"/>
<dbReference type="InterPro" id="IPR036010">
    <property type="entry name" value="2Fe-2S_ferredoxin-like_sf"/>
</dbReference>
<dbReference type="PROSITE" id="PS51669">
    <property type="entry name" value="4FE4S_MOW_BIS_MGD"/>
    <property type="match status" value="1"/>
</dbReference>
<dbReference type="CDD" id="cd00207">
    <property type="entry name" value="fer2"/>
    <property type="match status" value="1"/>
</dbReference>
<evidence type="ECO:0000256" key="8">
    <source>
        <dbReference type="ARBA" id="ARBA00023027"/>
    </source>
</evidence>
<evidence type="ECO:0000259" key="11">
    <source>
        <dbReference type="PROSITE" id="PS51669"/>
    </source>
</evidence>
<dbReference type="InterPro" id="IPR050123">
    <property type="entry name" value="Prok_molybdopt-oxidoreductase"/>
</dbReference>
<dbReference type="InterPro" id="IPR000283">
    <property type="entry name" value="NADH_UbQ_OxRdtase_75kDa_su_CS"/>
</dbReference>
<dbReference type="InterPro" id="IPR015405">
    <property type="entry name" value="NDUFS1-like_C"/>
</dbReference>
<dbReference type="Pfam" id="PF22151">
    <property type="entry name" value="Fer4_NDSU1"/>
    <property type="match status" value="1"/>
</dbReference>
<protein>
    <recommendedName>
        <fullName evidence="10">NADH-quinone oxidoreductase</fullName>
        <ecNumber evidence="10">7.1.1.-</ecNumber>
    </recommendedName>
</protein>
<dbReference type="EMBL" id="BPQV01000009">
    <property type="protein sequence ID" value="GJE28288.1"/>
    <property type="molecule type" value="Genomic_DNA"/>
</dbReference>
<evidence type="ECO:0000256" key="9">
    <source>
        <dbReference type="ARBA" id="ARBA00047712"/>
    </source>
</evidence>
<comment type="similarity">
    <text evidence="2 10">Belongs to the complex I 75 kDa subunit family.</text>
</comment>
<comment type="cofactor">
    <cofactor evidence="1 10">
        <name>[4Fe-4S] cluster</name>
        <dbReference type="ChEBI" id="CHEBI:49883"/>
    </cofactor>
</comment>
<dbReference type="SUPFAM" id="SSF54292">
    <property type="entry name" value="2Fe-2S ferredoxin-like"/>
    <property type="match status" value="1"/>
</dbReference>
<dbReference type="SUPFAM" id="SSF54862">
    <property type="entry name" value="4Fe-4S ferredoxins"/>
    <property type="match status" value="1"/>
</dbReference>
<dbReference type="Pfam" id="PF13510">
    <property type="entry name" value="Fer2_4"/>
    <property type="match status" value="1"/>
</dbReference>
<gene>
    <name evidence="13" type="primary">nqo3</name>
    <name evidence="13" type="ORF">LKMONMHP_3155</name>
</gene>
<dbReference type="InterPro" id="IPR006963">
    <property type="entry name" value="Mopterin_OxRdtase_4Fe-4S_dom"/>
</dbReference>
<dbReference type="Pfam" id="PF10588">
    <property type="entry name" value="NADH-G_4Fe-4S_3"/>
    <property type="match status" value="1"/>
</dbReference>
<evidence type="ECO:0000256" key="1">
    <source>
        <dbReference type="ARBA" id="ARBA00001966"/>
    </source>
</evidence>
<proteinExistence type="inferred from homology"/>
<dbReference type="SMART" id="SM00929">
    <property type="entry name" value="NADH-G_4Fe-4S_3"/>
    <property type="match status" value="1"/>
</dbReference>
<keyword evidence="14" id="KW-1185">Reference proteome</keyword>
<keyword evidence="7 10" id="KW-0411">Iron-sulfur</keyword>
<dbReference type="Proteomes" id="UP001055156">
    <property type="component" value="Unassembled WGS sequence"/>
</dbReference>
<accession>A0ABQ4TAF9</accession>
<evidence type="ECO:0000256" key="7">
    <source>
        <dbReference type="ARBA" id="ARBA00023014"/>
    </source>
</evidence>
<dbReference type="PROSITE" id="PS00642">
    <property type="entry name" value="COMPLEX1_75K_2"/>
    <property type="match status" value="1"/>
</dbReference>
<evidence type="ECO:0000256" key="2">
    <source>
        <dbReference type="ARBA" id="ARBA00005404"/>
    </source>
</evidence>
<comment type="cofactor">
    <cofactor evidence="10">
        <name>[2Fe-2S] cluster</name>
        <dbReference type="ChEBI" id="CHEBI:190135"/>
    </cofactor>
    <text evidence="10">Binds 1 [2Fe-2S] cluster per subunit.</text>
</comment>
<evidence type="ECO:0000259" key="12">
    <source>
        <dbReference type="PROSITE" id="PS51839"/>
    </source>
</evidence>
<dbReference type="PANTHER" id="PTHR43105:SF13">
    <property type="entry name" value="NADH-UBIQUINONE OXIDOREDUCTASE 75 KDA SUBUNIT, MITOCHONDRIAL"/>
    <property type="match status" value="1"/>
</dbReference>
<evidence type="ECO:0000256" key="3">
    <source>
        <dbReference type="ARBA" id="ARBA00022485"/>
    </source>
</evidence>
<keyword evidence="5 10" id="KW-1278">Translocase</keyword>
<evidence type="ECO:0000313" key="13">
    <source>
        <dbReference type="EMBL" id="GJE28288.1"/>
    </source>
</evidence>
<dbReference type="InterPro" id="IPR019574">
    <property type="entry name" value="NADH_UbQ_OxRdtase_Gsu_4Fe4S-bd"/>
</dbReference>
<reference evidence="13" key="2">
    <citation type="submission" date="2021-08" db="EMBL/GenBank/DDBJ databases">
        <authorList>
            <person name="Tani A."/>
            <person name="Ola A."/>
            <person name="Ogura Y."/>
            <person name="Katsura K."/>
            <person name="Hayashi T."/>
        </authorList>
    </citation>
    <scope>NUCLEOTIDE SEQUENCE</scope>
    <source>
        <strain evidence="13">NBRC 15689</strain>
    </source>
</reference>
<keyword evidence="8 10" id="KW-0520">NAD</keyword>
<dbReference type="Pfam" id="PF22117">
    <property type="entry name" value="Fer4_Nqo3"/>
    <property type="match status" value="1"/>
</dbReference>
<dbReference type="InterPro" id="IPR006656">
    <property type="entry name" value="Mopterin_OxRdtase"/>
</dbReference>
<dbReference type="Gene3D" id="3.40.50.740">
    <property type="match status" value="1"/>
</dbReference>
<dbReference type="SUPFAM" id="SSF53706">
    <property type="entry name" value="Formate dehydrogenase/DMSO reductase, domains 1-3"/>
    <property type="match status" value="1"/>
</dbReference>
<keyword evidence="4 10" id="KW-0479">Metal-binding</keyword>
<dbReference type="Gene3D" id="3.30.200.210">
    <property type="match status" value="1"/>
</dbReference>
<dbReference type="Gene3D" id="3.10.20.740">
    <property type="match status" value="1"/>
</dbReference>
<dbReference type="InterPro" id="IPR010228">
    <property type="entry name" value="NADH_UbQ_OxRdtase_Gsu"/>
</dbReference>
<dbReference type="Pfam" id="PF09326">
    <property type="entry name" value="NADH_dhqG_C"/>
    <property type="match status" value="1"/>
</dbReference>
<dbReference type="CDD" id="cd02773">
    <property type="entry name" value="MopB_Res-Cmplx1_Nad11"/>
    <property type="match status" value="1"/>
</dbReference>
<dbReference type="InterPro" id="IPR001041">
    <property type="entry name" value="2Fe-2S_ferredoxin-type"/>
</dbReference>
<dbReference type="PANTHER" id="PTHR43105">
    <property type="entry name" value="RESPIRATORY NITRATE REDUCTASE"/>
    <property type="match status" value="1"/>
</dbReference>
<dbReference type="PROSITE" id="PS51839">
    <property type="entry name" value="4FE4S_HC3"/>
    <property type="match status" value="1"/>
</dbReference>
<keyword evidence="3 10" id="KW-0004">4Fe-4S</keyword>
<feature type="domain" description="4Fe-4S Mo/W bis-MGD-type" evidence="11">
    <location>
        <begin position="223"/>
        <end position="279"/>
    </location>
</feature>
<evidence type="ECO:0000313" key="14">
    <source>
        <dbReference type="Proteomes" id="UP001055156"/>
    </source>
</evidence>
<organism evidence="13 14">
    <name type="scientific">Methylobacterium organophilum</name>
    <dbReference type="NCBI Taxonomy" id="410"/>
    <lineage>
        <taxon>Bacteria</taxon>
        <taxon>Pseudomonadati</taxon>
        <taxon>Pseudomonadota</taxon>
        <taxon>Alphaproteobacteria</taxon>
        <taxon>Hyphomicrobiales</taxon>
        <taxon>Methylobacteriaceae</taxon>
        <taxon>Methylobacterium</taxon>
    </lineage>
</organism>
<dbReference type="PROSITE" id="PS00643">
    <property type="entry name" value="COMPLEX1_75K_3"/>
    <property type="match status" value="1"/>
</dbReference>
<dbReference type="Pfam" id="PF00384">
    <property type="entry name" value="Molybdopterin"/>
    <property type="match status" value="1"/>
</dbReference>
<reference evidence="13" key="1">
    <citation type="journal article" date="2021" name="Front. Microbiol.">
        <title>Comprehensive Comparative Genomics and Phenotyping of Methylobacterium Species.</title>
        <authorList>
            <person name="Alessa O."/>
            <person name="Ogura Y."/>
            <person name="Fujitani Y."/>
            <person name="Takami H."/>
            <person name="Hayashi T."/>
            <person name="Sahin N."/>
            <person name="Tani A."/>
        </authorList>
    </citation>
    <scope>NUCLEOTIDE SEQUENCE</scope>
    <source>
        <strain evidence="13">NBRC 15689</strain>
    </source>
</reference>
<dbReference type="NCBIfam" id="TIGR01973">
    <property type="entry name" value="NuoG"/>
    <property type="match status" value="1"/>
</dbReference>
<keyword evidence="10" id="KW-0001">2Fe-2S</keyword>
<evidence type="ECO:0000256" key="10">
    <source>
        <dbReference type="RuleBase" id="RU003525"/>
    </source>
</evidence>
<sequence>MTKILVDGTEVDVPADYTLLQACEIAGAEIPRFCFHERLSIAGNCRMCLVELKGAPKPVASCAYAVKDCRPGPNGEPPEVLTRSGLTKKAREGVMEFLLINHPLDCPICDQGGHCDLQDQAMAYGVDSTRYKENKRAVEEKYIGPLVRTAMNRCIHCTRCVRFLAEVAGVPDLGAIGRGEDMEITSYLEQAMGSELQGNVADLCPVGALVPKPQSYNVRPWELHKTESIDVMDAVGSAIRVDARGREVMQINPRLNEDINEEWISDKTRQVVDGLRLQRLDRPFLRENGRLRPASWGEAFAAIAAKVKGTDPSRIGALVGDLAGVEEIFALKQLMTALGVTNRDSRQAGEAIDPAWGRAAYTLPVTIPGIEQADAILLVGTNPRLEASLLNVRIRKRWRMAPLAVGLIGEDVDLTYPHTYLGAGPETLADLAAGQHSFHAVLEKAERPLVIVGTGAVARPDGAAVLAAAAAYAKAIGAVTPDWNGFGVLPTAAARAGALDLGFVPGEGGLDFAGICAAGALDVVFNLGADERAIEPGAFVIYQGTHGDLGAMRADVILPGATYTEKSATFVNLEGRVQMTGRAGFPPGDAREDWAILRALSERLGHTLPYDSLAALRRALYAEYPVFAALNAVQGGDVAATVETLSGLGGSPARDGFVSPISDFYLSNPIARASRVLAECSNLARGRALEAAE</sequence>
<feature type="domain" description="4Fe-4S His(Cys)3-ligated-type" evidence="12">
    <location>
        <begin position="86"/>
        <end position="125"/>
    </location>
</feature>
<dbReference type="RefSeq" id="WP_238312188.1">
    <property type="nucleotide sequence ID" value="NZ_BPQV01000009.1"/>
</dbReference>
<dbReference type="InterPro" id="IPR054351">
    <property type="entry name" value="NADH_UbQ_OxRdtase_ferredoxin"/>
</dbReference>
<name>A0ABQ4TAF9_METOR</name>
<comment type="catalytic activity">
    <reaction evidence="9 10">
        <text>a quinone + NADH + 5 H(+)(in) = a quinol + NAD(+) + 4 H(+)(out)</text>
        <dbReference type="Rhea" id="RHEA:57888"/>
        <dbReference type="ChEBI" id="CHEBI:15378"/>
        <dbReference type="ChEBI" id="CHEBI:24646"/>
        <dbReference type="ChEBI" id="CHEBI:57540"/>
        <dbReference type="ChEBI" id="CHEBI:57945"/>
        <dbReference type="ChEBI" id="CHEBI:132124"/>
    </reaction>
</comment>